<evidence type="ECO:0000313" key="2">
    <source>
        <dbReference type="EMBL" id="ANS32385.1"/>
    </source>
</evidence>
<keyword evidence="2" id="KW-0614">Plasmid</keyword>
<accession>A0A1B1KIE6</accession>
<reference evidence="2 3" key="1">
    <citation type="submission" date="2014-07" db="EMBL/GenBank/DDBJ databases">
        <authorList>
            <person name="Zhang J.E."/>
            <person name="Yang H."/>
            <person name="Guo J."/>
            <person name="Deng Z."/>
            <person name="Luo H."/>
            <person name="Luo M."/>
            <person name="Zhao B."/>
        </authorList>
    </citation>
    <scope>NUCLEOTIDE SEQUENCE [LARGE SCALE GENOMIC DNA]</scope>
    <source>
        <strain evidence="2 3">1CP</strain>
        <plasmid evidence="3">Plasmid pr1cp1</plasmid>
        <plasmid evidence="2">pR1CP1</plasmid>
    </source>
</reference>
<geneLocation type="plasmid" evidence="2">
    <name>pR1CP1</name>
</geneLocation>
<sequence>MVIVVPKRIHNLSMNPEKLQVPRAAMSEREESDVRTYRRWRDRRREAYLQRPNSQPRLSTDMEDMLRFARIWAPFGGVPEYETFVRFGISIDKLVDRLSRILDDYSRNSASS</sequence>
<gene>
    <name evidence="1" type="ORF">R1CP_38480</name>
    <name evidence="2" type="ORF">R1CP_38985</name>
</gene>
<name>A0A1B1KIE6_RHOOP</name>
<organism evidence="2 3">
    <name type="scientific">Rhodococcus opacus</name>
    <name type="common">Nocardia opaca</name>
    <dbReference type="NCBI Taxonomy" id="37919"/>
    <lineage>
        <taxon>Bacteria</taxon>
        <taxon>Bacillati</taxon>
        <taxon>Actinomycetota</taxon>
        <taxon>Actinomycetes</taxon>
        <taxon>Mycobacteriales</taxon>
        <taxon>Nocardiaceae</taxon>
        <taxon>Rhodococcus</taxon>
    </lineage>
</organism>
<evidence type="ECO:0000313" key="1">
    <source>
        <dbReference type="EMBL" id="ANS32292.1"/>
    </source>
</evidence>
<dbReference type="EMBL" id="CP009112">
    <property type="protein sequence ID" value="ANS32292.1"/>
    <property type="molecule type" value="Genomic_DNA"/>
</dbReference>
<dbReference type="Proteomes" id="UP000186108">
    <property type="component" value="Plasmid pR1CP1"/>
</dbReference>
<dbReference type="PATRIC" id="fig|37919.13.peg.8105"/>
<geneLocation type="plasmid" evidence="3">
    <name>pr1cp1</name>
</geneLocation>
<proteinExistence type="predicted"/>
<evidence type="ECO:0000313" key="3">
    <source>
        <dbReference type="Proteomes" id="UP000186108"/>
    </source>
</evidence>
<protein>
    <submittedName>
        <fullName evidence="2">Uncharacterized protein</fullName>
    </submittedName>
</protein>
<dbReference type="AlphaFoldDB" id="A0A1B1KIE6"/>
<dbReference type="EMBL" id="CP009112">
    <property type="protein sequence ID" value="ANS32385.1"/>
    <property type="molecule type" value="Genomic_DNA"/>
</dbReference>